<accession>J1GYF9</accession>
<dbReference type="SUPFAM" id="SSF56112">
    <property type="entry name" value="Protein kinase-like (PK-like)"/>
    <property type="match status" value="1"/>
</dbReference>
<evidence type="ECO:0000256" key="6">
    <source>
        <dbReference type="SAM" id="MobiDB-lite"/>
    </source>
</evidence>
<evidence type="ECO:0000256" key="2">
    <source>
        <dbReference type="ARBA" id="ARBA00022679"/>
    </source>
</evidence>
<dbReference type="RefSeq" id="WP_008733225.1">
    <property type="nucleotide sequence ID" value="NZ_AKFT01000196.1"/>
</dbReference>
<dbReference type="SMART" id="SM00220">
    <property type="entry name" value="S_TKc"/>
    <property type="match status" value="1"/>
</dbReference>
<dbReference type="PATRIC" id="fig|1125718.3.peg.2540"/>
<dbReference type="InterPro" id="IPR008271">
    <property type="entry name" value="Ser/Thr_kinase_AS"/>
</dbReference>
<dbReference type="InterPro" id="IPR000719">
    <property type="entry name" value="Prot_kinase_dom"/>
</dbReference>
<dbReference type="AlphaFoldDB" id="J1GYF9"/>
<dbReference type="InterPro" id="IPR011047">
    <property type="entry name" value="Quinoprotein_ADH-like_sf"/>
</dbReference>
<dbReference type="EC" id="2.7.11.1" evidence="1"/>
<dbReference type="CDD" id="cd14014">
    <property type="entry name" value="STKc_PknB_like"/>
    <property type="match status" value="1"/>
</dbReference>
<feature type="compositionally biased region" description="Low complexity" evidence="6">
    <location>
        <begin position="329"/>
        <end position="343"/>
    </location>
</feature>
<feature type="region of interest" description="Disordered" evidence="6">
    <location>
        <begin position="298"/>
        <end position="343"/>
    </location>
</feature>
<dbReference type="eggNOG" id="COG0515">
    <property type="taxonomic scope" value="Bacteria"/>
</dbReference>
<dbReference type="Gene3D" id="3.30.200.20">
    <property type="entry name" value="Phosphorylase Kinase, domain 1"/>
    <property type="match status" value="1"/>
</dbReference>
<name>J1GYF9_9ACTO</name>
<evidence type="ECO:0000256" key="1">
    <source>
        <dbReference type="ARBA" id="ARBA00012513"/>
    </source>
</evidence>
<dbReference type="PANTHER" id="PTHR43671:SF13">
    <property type="entry name" value="SERINE_THREONINE-PROTEIN KINASE NEK2"/>
    <property type="match status" value="1"/>
</dbReference>
<reference evidence="9 10" key="1">
    <citation type="submission" date="2012-05" db="EMBL/GenBank/DDBJ databases">
        <authorList>
            <person name="Harkins D.M."/>
            <person name="Madupu R."/>
            <person name="Durkin A.S."/>
            <person name="Torralba M."/>
            <person name="Methe B."/>
            <person name="Sutton G.G."/>
            <person name="Nelson K.E."/>
        </authorList>
    </citation>
    <scope>NUCLEOTIDE SEQUENCE [LARGE SCALE GENOMIC DNA]</scope>
    <source>
        <strain evidence="9 10">F0489</strain>
    </source>
</reference>
<keyword evidence="10" id="KW-1185">Reference proteome</keyword>
<evidence type="ECO:0000259" key="8">
    <source>
        <dbReference type="PROSITE" id="PS50011"/>
    </source>
</evidence>
<dbReference type="PANTHER" id="PTHR43671">
    <property type="entry name" value="SERINE/THREONINE-PROTEIN KINASE NEK"/>
    <property type="match status" value="1"/>
</dbReference>
<feature type="transmembrane region" description="Helical" evidence="7">
    <location>
        <begin position="397"/>
        <end position="420"/>
    </location>
</feature>
<keyword evidence="2" id="KW-0808">Transferase</keyword>
<dbReference type="PROSITE" id="PS50011">
    <property type="entry name" value="PROTEIN_KINASE_DOM"/>
    <property type="match status" value="1"/>
</dbReference>
<dbReference type="OrthoDB" id="9762169at2"/>
<dbReference type="GO" id="GO:0005524">
    <property type="term" value="F:ATP binding"/>
    <property type="evidence" value="ECO:0007669"/>
    <property type="project" value="UniProtKB-KW"/>
</dbReference>
<evidence type="ECO:0000256" key="7">
    <source>
        <dbReference type="SAM" id="Phobius"/>
    </source>
</evidence>
<organism evidence="9 10">
    <name type="scientific">Actinomyces massiliensis F0489</name>
    <dbReference type="NCBI Taxonomy" id="1125718"/>
    <lineage>
        <taxon>Bacteria</taxon>
        <taxon>Bacillati</taxon>
        <taxon>Actinomycetota</taxon>
        <taxon>Actinomycetes</taxon>
        <taxon>Actinomycetales</taxon>
        <taxon>Actinomycetaceae</taxon>
        <taxon>Actinomyces</taxon>
    </lineage>
</organism>
<evidence type="ECO:0000313" key="9">
    <source>
        <dbReference type="EMBL" id="EJF37988.1"/>
    </source>
</evidence>
<dbReference type="GO" id="GO:0004674">
    <property type="term" value="F:protein serine/threonine kinase activity"/>
    <property type="evidence" value="ECO:0007669"/>
    <property type="project" value="UniProtKB-EC"/>
</dbReference>
<evidence type="ECO:0000256" key="3">
    <source>
        <dbReference type="ARBA" id="ARBA00022741"/>
    </source>
</evidence>
<evidence type="ECO:0000256" key="4">
    <source>
        <dbReference type="ARBA" id="ARBA00022777"/>
    </source>
</evidence>
<gene>
    <name evidence="9" type="ORF">HMPREF1318_1619</name>
</gene>
<feature type="domain" description="Protein kinase" evidence="8">
    <location>
        <begin position="19"/>
        <end position="294"/>
    </location>
</feature>
<protein>
    <recommendedName>
        <fullName evidence="1">non-specific serine/threonine protein kinase</fullName>
        <ecNumber evidence="1">2.7.11.1</ecNumber>
    </recommendedName>
</protein>
<evidence type="ECO:0000256" key="5">
    <source>
        <dbReference type="ARBA" id="ARBA00022840"/>
    </source>
</evidence>
<dbReference type="PROSITE" id="PS00108">
    <property type="entry name" value="PROTEIN_KINASE_ST"/>
    <property type="match status" value="1"/>
</dbReference>
<dbReference type="InterPro" id="IPR050660">
    <property type="entry name" value="NEK_Ser/Thr_kinase"/>
</dbReference>
<sequence>MTAPSPTSPGEPRRLGSAYVLTSLIGTGAQGEVWLGRRVDGPAINLAVKLLRADLLQDPGVIERFVRERATLMRVRSPYVVGVQDMVVEGDSAAIVMDHVGGGDMRGLLEAWGTMPPAEVARVGALLAEGLSVVHSAGVVHRDVKPANVLIDVVDTPGASAQAPAGQAATTWIPRLADFGVARICSTVASSKATGAIGTPLYMAPEILDVHAPTPAADIYSLGIVLYEAACGVPPFVGAPSQVLGQHARRAPGRPQGIPDSLWMMIERMLAKRPEARPAASEIAQTLTAVAPSLAGLPAAPRAQEPPPSTPSAVPYTWSEESESAPSEDTVAPTAPATGTDPTVVNGYAPTLVAPSTPAGATVGETVAVSPSPGQATISSASAADAAAPRRRRRRPLIVAGIATVVVVCLVLVAGGLFLWQRHRSQAALAGTFASLPGKAKVVELRHITDVSDYASAPGGGALAVKSSGEWSLYDLDSSDQAPTWTGKCDKVRFWNNTTLACKGTSDAMTLVSLDGSTSDDVPGPAGHQLMGSDGERAVLIEADAKSTSSPQGSLVAIDKDGKESWRSEGHFSKARVRNGFVLAYEGRSKRLYVLSAATGDVLYSQAVDTAPDFARTGSGSRDPAPGDEYFEPGGINLDAGTNAFVVRGSSSATVYDSQGDQIADISSDTSKDPAWVMSANREAKDFANDLSKVEGASDTFAVVGAGASVPVEADAAGCEATRTDKKVVFTPPEGACTMRPMGLIGGDSAALFATGDSTTTTSGTSSYDTTDAYAVAYDLKTGEQLWQAAGIPARALPPSSNASGNAAGQPRLLMLRGTSSSGELVIDAVVPS</sequence>
<evidence type="ECO:0000313" key="10">
    <source>
        <dbReference type="Proteomes" id="UP000002941"/>
    </source>
</evidence>
<dbReference type="SUPFAM" id="SSF50998">
    <property type="entry name" value="Quinoprotein alcohol dehydrogenase-like"/>
    <property type="match status" value="1"/>
</dbReference>
<dbReference type="EMBL" id="AKFT01000196">
    <property type="protein sequence ID" value="EJF37988.1"/>
    <property type="molecule type" value="Genomic_DNA"/>
</dbReference>
<keyword evidence="3" id="KW-0547">Nucleotide-binding</keyword>
<comment type="caution">
    <text evidence="9">The sequence shown here is derived from an EMBL/GenBank/DDBJ whole genome shotgun (WGS) entry which is preliminary data.</text>
</comment>
<keyword evidence="7" id="KW-0472">Membrane</keyword>
<dbReference type="Proteomes" id="UP000002941">
    <property type="component" value="Unassembled WGS sequence"/>
</dbReference>
<keyword evidence="7" id="KW-1133">Transmembrane helix</keyword>
<keyword evidence="4 9" id="KW-0418">Kinase</keyword>
<dbReference type="Pfam" id="PF00069">
    <property type="entry name" value="Pkinase"/>
    <property type="match status" value="1"/>
</dbReference>
<keyword evidence="5" id="KW-0067">ATP-binding</keyword>
<dbReference type="InterPro" id="IPR011009">
    <property type="entry name" value="Kinase-like_dom_sf"/>
</dbReference>
<proteinExistence type="predicted"/>
<dbReference type="Gene3D" id="1.10.510.10">
    <property type="entry name" value="Transferase(Phosphotransferase) domain 1"/>
    <property type="match status" value="1"/>
</dbReference>
<keyword evidence="7" id="KW-0812">Transmembrane</keyword>